<dbReference type="Proteomes" id="UP001279734">
    <property type="component" value="Unassembled WGS sequence"/>
</dbReference>
<dbReference type="GO" id="GO:0010329">
    <property type="term" value="F:auxin efflux transmembrane transporter activity"/>
    <property type="evidence" value="ECO:0007669"/>
    <property type="project" value="TreeGrafter"/>
</dbReference>
<evidence type="ECO:0000256" key="5">
    <source>
        <dbReference type="ARBA" id="ARBA00022989"/>
    </source>
</evidence>
<protein>
    <submittedName>
        <fullName evidence="9">Uncharacterized protein</fullName>
    </submittedName>
</protein>
<dbReference type="GO" id="GO:0005783">
    <property type="term" value="C:endoplasmic reticulum"/>
    <property type="evidence" value="ECO:0007669"/>
    <property type="project" value="TreeGrafter"/>
</dbReference>
<evidence type="ECO:0000256" key="7">
    <source>
        <dbReference type="ARBA" id="ARBA00023294"/>
    </source>
</evidence>
<comment type="caution">
    <text evidence="9">The sequence shown here is derived from an EMBL/GenBank/DDBJ whole genome shotgun (WGS) entry which is preliminary data.</text>
</comment>
<dbReference type="EMBL" id="BSYO01000020">
    <property type="protein sequence ID" value="GMH19301.1"/>
    <property type="molecule type" value="Genomic_DNA"/>
</dbReference>
<dbReference type="InterPro" id="IPR051107">
    <property type="entry name" value="Auxin_Efflux_Carrier"/>
</dbReference>
<keyword evidence="7" id="KW-0927">Auxin signaling pathway</keyword>
<keyword evidence="4 8" id="KW-0812">Transmembrane</keyword>
<evidence type="ECO:0000256" key="1">
    <source>
        <dbReference type="ARBA" id="ARBA00004141"/>
    </source>
</evidence>
<dbReference type="Pfam" id="PF03547">
    <property type="entry name" value="Mem_trans"/>
    <property type="match status" value="1"/>
</dbReference>
<keyword evidence="6 8" id="KW-0472">Membrane</keyword>
<name>A0AAD3SYJ9_NEPGR</name>
<evidence type="ECO:0000256" key="6">
    <source>
        <dbReference type="ARBA" id="ARBA00023136"/>
    </source>
</evidence>
<reference evidence="9" key="1">
    <citation type="submission" date="2023-05" db="EMBL/GenBank/DDBJ databases">
        <title>Nepenthes gracilis genome sequencing.</title>
        <authorList>
            <person name="Fukushima K."/>
        </authorList>
    </citation>
    <scope>NUCLEOTIDE SEQUENCE</scope>
    <source>
        <strain evidence="9">SING2019-196</strain>
    </source>
</reference>
<evidence type="ECO:0000256" key="4">
    <source>
        <dbReference type="ARBA" id="ARBA00022692"/>
    </source>
</evidence>
<dbReference type="InterPro" id="IPR004776">
    <property type="entry name" value="Mem_transp_PIN-like"/>
</dbReference>
<comment type="similarity">
    <text evidence="2">Belongs to the auxin efflux carrier (TC 2.A.69.1) family.</text>
</comment>
<evidence type="ECO:0000256" key="8">
    <source>
        <dbReference type="SAM" id="Phobius"/>
    </source>
</evidence>
<evidence type="ECO:0000313" key="9">
    <source>
        <dbReference type="EMBL" id="GMH19301.1"/>
    </source>
</evidence>
<accession>A0AAD3SYJ9</accession>
<sequence>MASHASIIGYGARTTLLAIVLKFAAGPALMAASSVVVGLKGTLLRVAILQAALPQGIVPFVFAQEYNVHPKILSKGAGGQAWVWMVEKFGQSESYQDQGKSSHT</sequence>
<dbReference type="PANTHER" id="PTHR31752:SF40">
    <property type="entry name" value="AUXIN EFFLUX CARRIER COMPONENT 8"/>
    <property type="match status" value="1"/>
</dbReference>
<dbReference type="AlphaFoldDB" id="A0AAD3SYJ9"/>
<dbReference type="GO" id="GO:0005886">
    <property type="term" value="C:plasma membrane"/>
    <property type="evidence" value="ECO:0007669"/>
    <property type="project" value="TreeGrafter"/>
</dbReference>
<proteinExistence type="inferred from homology"/>
<keyword evidence="3" id="KW-0813">Transport</keyword>
<keyword evidence="10" id="KW-1185">Reference proteome</keyword>
<evidence type="ECO:0000256" key="2">
    <source>
        <dbReference type="ARBA" id="ARBA00009177"/>
    </source>
</evidence>
<feature type="transmembrane region" description="Helical" evidence="8">
    <location>
        <begin position="16"/>
        <end position="39"/>
    </location>
</feature>
<evidence type="ECO:0000256" key="3">
    <source>
        <dbReference type="ARBA" id="ARBA00022448"/>
    </source>
</evidence>
<comment type="subcellular location">
    <subcellularLocation>
        <location evidence="1">Membrane</location>
        <topology evidence="1">Multi-pass membrane protein</topology>
    </subcellularLocation>
</comment>
<evidence type="ECO:0000313" key="10">
    <source>
        <dbReference type="Proteomes" id="UP001279734"/>
    </source>
</evidence>
<dbReference type="PANTHER" id="PTHR31752">
    <property type="entry name" value="AUXIN EFFLUX CARRIER COMPONENT 1B-RELATED"/>
    <property type="match status" value="1"/>
</dbReference>
<dbReference type="GO" id="GO:0009734">
    <property type="term" value="P:auxin-activated signaling pathway"/>
    <property type="evidence" value="ECO:0007669"/>
    <property type="project" value="UniProtKB-KW"/>
</dbReference>
<dbReference type="GO" id="GO:0009926">
    <property type="term" value="P:auxin polar transport"/>
    <property type="evidence" value="ECO:0007669"/>
    <property type="project" value="TreeGrafter"/>
</dbReference>
<organism evidence="9 10">
    <name type="scientific">Nepenthes gracilis</name>
    <name type="common">Slender pitcher plant</name>
    <dbReference type="NCBI Taxonomy" id="150966"/>
    <lineage>
        <taxon>Eukaryota</taxon>
        <taxon>Viridiplantae</taxon>
        <taxon>Streptophyta</taxon>
        <taxon>Embryophyta</taxon>
        <taxon>Tracheophyta</taxon>
        <taxon>Spermatophyta</taxon>
        <taxon>Magnoliopsida</taxon>
        <taxon>eudicotyledons</taxon>
        <taxon>Gunneridae</taxon>
        <taxon>Pentapetalae</taxon>
        <taxon>Caryophyllales</taxon>
        <taxon>Nepenthaceae</taxon>
        <taxon>Nepenthes</taxon>
    </lineage>
</organism>
<keyword evidence="5 8" id="KW-1133">Transmembrane helix</keyword>
<gene>
    <name evidence="9" type="ORF">Nepgr_021142</name>
</gene>